<keyword evidence="10" id="KW-0489">Methyltransferase</keyword>
<evidence type="ECO:0000259" key="8">
    <source>
        <dbReference type="PROSITE" id="PS50110"/>
    </source>
</evidence>
<dbReference type="EC" id="3.1.1.61" evidence="5"/>
<gene>
    <name evidence="5 10" type="primary">cheB</name>
    <name evidence="10" type="ORF">HT576_14175</name>
</gene>
<dbReference type="InterPro" id="IPR008248">
    <property type="entry name" value="CheB-like"/>
</dbReference>
<comment type="subcellular location">
    <subcellularLocation>
        <location evidence="5">Cytoplasm</location>
    </subcellularLocation>
</comment>
<comment type="domain">
    <text evidence="5">Contains a C-terminal catalytic domain, and an N-terminal region which modulates catalytic activity.</text>
</comment>
<dbReference type="InterPro" id="IPR000673">
    <property type="entry name" value="Sig_transdc_resp-reg_Me-estase"/>
</dbReference>
<dbReference type="InterPro" id="IPR035909">
    <property type="entry name" value="CheB_C"/>
</dbReference>
<dbReference type="PROSITE" id="PS50122">
    <property type="entry name" value="CHEB"/>
    <property type="match status" value="1"/>
</dbReference>
<comment type="catalytic activity">
    <reaction evidence="4 5">
        <text>[protein]-L-glutamate 5-O-methyl ester + H2O = L-glutamyl-[protein] + methanol + H(+)</text>
        <dbReference type="Rhea" id="RHEA:23236"/>
        <dbReference type="Rhea" id="RHEA-COMP:10208"/>
        <dbReference type="Rhea" id="RHEA-COMP:10311"/>
        <dbReference type="ChEBI" id="CHEBI:15377"/>
        <dbReference type="ChEBI" id="CHEBI:15378"/>
        <dbReference type="ChEBI" id="CHEBI:17790"/>
        <dbReference type="ChEBI" id="CHEBI:29973"/>
        <dbReference type="ChEBI" id="CHEBI:82795"/>
        <dbReference type="EC" id="3.1.1.61"/>
    </reaction>
</comment>
<dbReference type="OrthoDB" id="2857at2157"/>
<dbReference type="Pfam" id="PF00072">
    <property type="entry name" value="Response_reg"/>
    <property type="match status" value="1"/>
</dbReference>
<dbReference type="PANTHER" id="PTHR42872">
    <property type="entry name" value="PROTEIN-GLUTAMATE METHYLESTERASE/PROTEIN-GLUTAMINE GLUTAMINASE"/>
    <property type="match status" value="1"/>
</dbReference>
<dbReference type="GO" id="GO:0000156">
    <property type="term" value="F:phosphorelay response regulator activity"/>
    <property type="evidence" value="ECO:0007669"/>
    <property type="project" value="InterPro"/>
</dbReference>
<dbReference type="EC" id="3.5.1.44" evidence="5"/>
<keyword evidence="2 5" id="KW-0145">Chemotaxis</keyword>
<protein>
    <recommendedName>
        <fullName evidence="5">Protein-glutamate methylesterase/protein-glutamine glutaminase</fullName>
        <ecNumber evidence="5">3.1.1.61</ecNumber>
        <ecNumber evidence="5">3.5.1.44</ecNumber>
    </recommendedName>
</protein>
<comment type="similarity">
    <text evidence="5">Belongs to the CheB family.</text>
</comment>
<evidence type="ECO:0000256" key="3">
    <source>
        <dbReference type="ARBA" id="ARBA00022801"/>
    </source>
</evidence>
<dbReference type="PANTHER" id="PTHR42872:SF6">
    <property type="entry name" value="PROTEIN-GLUTAMATE METHYLESTERASE_PROTEIN-GLUTAMINE GLUTAMINASE"/>
    <property type="match status" value="1"/>
</dbReference>
<dbReference type="Gene3D" id="3.40.50.180">
    <property type="entry name" value="Methylesterase CheB, C-terminal domain"/>
    <property type="match status" value="1"/>
</dbReference>
<evidence type="ECO:0000256" key="2">
    <source>
        <dbReference type="ARBA" id="ARBA00022500"/>
    </source>
</evidence>
<dbReference type="InterPro" id="IPR011006">
    <property type="entry name" value="CheY-like_superfamily"/>
</dbReference>
<feature type="active site" evidence="5 6">
    <location>
        <position position="164"/>
    </location>
</feature>
<name>A0A8J8GQI7_9EURY</name>
<feature type="domain" description="CheB-type methylesterase" evidence="9">
    <location>
        <begin position="152"/>
        <end position="346"/>
    </location>
</feature>
<dbReference type="PROSITE" id="PS50110">
    <property type="entry name" value="RESPONSE_REGULATORY"/>
    <property type="match status" value="1"/>
</dbReference>
<comment type="function">
    <text evidence="5">Involved in chemotaxis. Part of a chemotaxis signal transduction system that modulates chemotaxis in response to various stimuli. Catalyzes the demethylation of specific methylglutamate residues introduced into the chemoreceptors (methyl-accepting chemotaxis proteins or MCP) by CheR. Also mediates the irreversible deamidation of specific glutamine residues to glutamic acid.</text>
</comment>
<evidence type="ECO:0000256" key="1">
    <source>
        <dbReference type="ARBA" id="ARBA00022490"/>
    </source>
</evidence>
<feature type="domain" description="Response regulatory" evidence="8">
    <location>
        <begin position="3"/>
        <end position="119"/>
    </location>
</feature>
<keyword evidence="3 5" id="KW-0378">Hydrolase</keyword>
<dbReference type="CDD" id="cd17541">
    <property type="entry name" value="REC_CheB-like"/>
    <property type="match status" value="1"/>
</dbReference>
<evidence type="ECO:0000256" key="5">
    <source>
        <dbReference type="HAMAP-Rule" id="MF_00099"/>
    </source>
</evidence>
<sequence>MVRAVIADDSGVMREILSEILTAAGIEVVEAVEDGTSAVRAILERDPDVATIDISMPDKNGLEVIEEVMAERPTPMLVISARANDGASETFEALDRGAVDFIAKPSGQLSVDIWSQRDEIVEKVRAAAAVDPTTLTQDAGAEPVQSTVPADRVPDGSTVVIGSSTGGPQVLERVLAELPREAKLRVLIVQHMTDHYTGRFAMRLNERTAYECREASDGDTVGEGDAVVAKGGRHLEVTADRDGELAVAHDDGPKIHNVKPAIDVTMQSAAEAVSGPLVGAVFTGMGADGAAGLSAIKAAGGKTIAQDEETSRVFGMPGRAVETGDVDMVLPEERLAEGIVNALDGWSG</sequence>
<dbReference type="AlphaFoldDB" id="A0A8J8GQI7"/>
<evidence type="ECO:0000256" key="4">
    <source>
        <dbReference type="ARBA" id="ARBA00048267"/>
    </source>
</evidence>
<evidence type="ECO:0000313" key="10">
    <source>
        <dbReference type="EMBL" id="NUB92162.1"/>
    </source>
</evidence>
<feature type="active site" evidence="5 6">
    <location>
        <position position="288"/>
    </location>
</feature>
<feature type="active site" evidence="5 6">
    <location>
        <position position="191"/>
    </location>
</feature>
<dbReference type="Pfam" id="PF01339">
    <property type="entry name" value="CheB_methylest"/>
    <property type="match status" value="1"/>
</dbReference>
<dbReference type="Gene3D" id="3.40.50.2300">
    <property type="match status" value="1"/>
</dbReference>
<organism evidence="10 11">
    <name type="scientific">Haloterrigena gelatinilytica</name>
    <dbReference type="NCBI Taxonomy" id="2741724"/>
    <lineage>
        <taxon>Archaea</taxon>
        <taxon>Methanobacteriati</taxon>
        <taxon>Methanobacteriota</taxon>
        <taxon>Stenosarchaea group</taxon>
        <taxon>Halobacteria</taxon>
        <taxon>Halobacteriales</taxon>
        <taxon>Natrialbaceae</taxon>
        <taxon>Haloterrigena</taxon>
    </lineage>
</organism>
<dbReference type="GO" id="GO:0050568">
    <property type="term" value="F:protein-glutamine glutaminase activity"/>
    <property type="evidence" value="ECO:0007669"/>
    <property type="project" value="UniProtKB-UniRule"/>
</dbReference>
<dbReference type="EMBL" id="JABURA010000001">
    <property type="protein sequence ID" value="NUB92162.1"/>
    <property type="molecule type" value="Genomic_DNA"/>
</dbReference>
<dbReference type="GO" id="GO:0008984">
    <property type="term" value="F:protein-glutamate methylesterase activity"/>
    <property type="evidence" value="ECO:0007669"/>
    <property type="project" value="UniProtKB-UniRule"/>
</dbReference>
<dbReference type="InterPro" id="IPR001789">
    <property type="entry name" value="Sig_transdc_resp-reg_receiver"/>
</dbReference>
<dbReference type="GO" id="GO:0032259">
    <property type="term" value="P:methylation"/>
    <property type="evidence" value="ECO:0007669"/>
    <property type="project" value="UniProtKB-KW"/>
</dbReference>
<evidence type="ECO:0000259" key="9">
    <source>
        <dbReference type="PROSITE" id="PS50122"/>
    </source>
</evidence>
<feature type="modified residue" description="4-aspartylphosphate" evidence="5 7">
    <location>
        <position position="53"/>
    </location>
</feature>
<reference evidence="10" key="1">
    <citation type="submission" date="2020-06" db="EMBL/GenBank/DDBJ databases">
        <title>Haloterrigena sp. nov., an extremely halophilic archaeon isolated from a saline sediment.</title>
        <authorList>
            <person name="Liu B.-B."/>
        </authorList>
    </citation>
    <scope>NUCLEOTIDE SEQUENCE</scope>
    <source>
        <strain evidence="10">SYSU A121-1</strain>
    </source>
</reference>
<keyword evidence="5 7" id="KW-0597">Phosphoprotein</keyword>
<dbReference type="Proteomes" id="UP000728647">
    <property type="component" value="Unassembled WGS sequence"/>
</dbReference>
<evidence type="ECO:0000313" key="11">
    <source>
        <dbReference type="Proteomes" id="UP000728647"/>
    </source>
</evidence>
<evidence type="ECO:0000256" key="7">
    <source>
        <dbReference type="PROSITE-ProRule" id="PRU00169"/>
    </source>
</evidence>
<comment type="caution">
    <text evidence="10">The sequence shown here is derived from an EMBL/GenBank/DDBJ whole genome shotgun (WGS) entry which is preliminary data.</text>
</comment>
<evidence type="ECO:0000256" key="6">
    <source>
        <dbReference type="PROSITE-ProRule" id="PRU00050"/>
    </source>
</evidence>
<proteinExistence type="inferred from homology"/>
<dbReference type="GO" id="GO:0008168">
    <property type="term" value="F:methyltransferase activity"/>
    <property type="evidence" value="ECO:0007669"/>
    <property type="project" value="UniProtKB-KW"/>
</dbReference>
<accession>A0A8J8GQI7</accession>
<dbReference type="GO" id="GO:0006935">
    <property type="term" value="P:chemotaxis"/>
    <property type="evidence" value="ECO:0007669"/>
    <property type="project" value="UniProtKB-UniRule"/>
</dbReference>
<keyword evidence="10" id="KW-0808">Transferase</keyword>
<dbReference type="GO" id="GO:0005737">
    <property type="term" value="C:cytoplasm"/>
    <property type="evidence" value="ECO:0007669"/>
    <property type="project" value="UniProtKB-SubCell"/>
</dbReference>
<dbReference type="RefSeq" id="WP_174702371.1">
    <property type="nucleotide sequence ID" value="NZ_JABURA010000001.1"/>
</dbReference>
<dbReference type="CDD" id="cd16432">
    <property type="entry name" value="CheB_Rec"/>
    <property type="match status" value="1"/>
</dbReference>
<keyword evidence="1 5" id="KW-0963">Cytoplasm</keyword>
<dbReference type="PIRSF" id="PIRSF000876">
    <property type="entry name" value="RR_chemtxs_CheB"/>
    <property type="match status" value="1"/>
</dbReference>
<dbReference type="SUPFAM" id="SSF52738">
    <property type="entry name" value="Methylesterase CheB, C-terminal domain"/>
    <property type="match status" value="1"/>
</dbReference>
<comment type="catalytic activity">
    <reaction evidence="5">
        <text>L-glutaminyl-[protein] + H2O = L-glutamyl-[protein] + NH4(+)</text>
        <dbReference type="Rhea" id="RHEA:16441"/>
        <dbReference type="Rhea" id="RHEA-COMP:10207"/>
        <dbReference type="Rhea" id="RHEA-COMP:10208"/>
        <dbReference type="ChEBI" id="CHEBI:15377"/>
        <dbReference type="ChEBI" id="CHEBI:28938"/>
        <dbReference type="ChEBI" id="CHEBI:29973"/>
        <dbReference type="ChEBI" id="CHEBI:30011"/>
        <dbReference type="EC" id="3.5.1.44"/>
    </reaction>
</comment>
<dbReference type="SMART" id="SM00448">
    <property type="entry name" value="REC"/>
    <property type="match status" value="1"/>
</dbReference>
<dbReference type="NCBIfam" id="NF001965">
    <property type="entry name" value="PRK00742.1"/>
    <property type="match status" value="1"/>
</dbReference>
<dbReference type="HAMAP" id="MF_00099">
    <property type="entry name" value="CheB_chemtxs"/>
    <property type="match status" value="1"/>
</dbReference>
<comment type="PTM">
    <text evidence="5">Phosphorylated by CheA. Phosphorylation of the N-terminal regulatory domain activates the methylesterase activity.</text>
</comment>
<dbReference type="SUPFAM" id="SSF52172">
    <property type="entry name" value="CheY-like"/>
    <property type="match status" value="1"/>
</dbReference>